<protein>
    <submittedName>
        <fullName evidence="1">Uncharacterized protein</fullName>
    </submittedName>
</protein>
<name>A0A0A9G9C2_ARUDO</name>
<evidence type="ECO:0000313" key="1">
    <source>
        <dbReference type="EMBL" id="JAE21072.1"/>
    </source>
</evidence>
<dbReference type="EMBL" id="GBRH01176824">
    <property type="protein sequence ID" value="JAE21072.1"/>
    <property type="molecule type" value="Transcribed_RNA"/>
</dbReference>
<dbReference type="AlphaFoldDB" id="A0A0A9G9C2"/>
<reference evidence="1" key="2">
    <citation type="journal article" date="2015" name="Data Brief">
        <title>Shoot transcriptome of the giant reed, Arundo donax.</title>
        <authorList>
            <person name="Barrero R.A."/>
            <person name="Guerrero F.D."/>
            <person name="Moolhuijzen P."/>
            <person name="Goolsby J.A."/>
            <person name="Tidwell J."/>
            <person name="Bellgard S.E."/>
            <person name="Bellgard M.I."/>
        </authorList>
    </citation>
    <scope>NUCLEOTIDE SEQUENCE</scope>
    <source>
        <tissue evidence="1">Shoot tissue taken approximately 20 cm above the soil surface</tissue>
    </source>
</reference>
<proteinExistence type="predicted"/>
<organism evidence="1">
    <name type="scientific">Arundo donax</name>
    <name type="common">Giant reed</name>
    <name type="synonym">Donax arundinaceus</name>
    <dbReference type="NCBI Taxonomy" id="35708"/>
    <lineage>
        <taxon>Eukaryota</taxon>
        <taxon>Viridiplantae</taxon>
        <taxon>Streptophyta</taxon>
        <taxon>Embryophyta</taxon>
        <taxon>Tracheophyta</taxon>
        <taxon>Spermatophyta</taxon>
        <taxon>Magnoliopsida</taxon>
        <taxon>Liliopsida</taxon>
        <taxon>Poales</taxon>
        <taxon>Poaceae</taxon>
        <taxon>PACMAD clade</taxon>
        <taxon>Arundinoideae</taxon>
        <taxon>Arundineae</taxon>
        <taxon>Arundo</taxon>
    </lineage>
</organism>
<sequence>MRIVLSNPIASRIRPTSSGVNGHFPVSLLSL</sequence>
<reference evidence="1" key="1">
    <citation type="submission" date="2014-09" db="EMBL/GenBank/DDBJ databases">
        <authorList>
            <person name="Magalhaes I.L.F."/>
            <person name="Oliveira U."/>
            <person name="Santos F.R."/>
            <person name="Vidigal T.H.D.A."/>
            <person name="Brescovit A.D."/>
            <person name="Santos A.J."/>
        </authorList>
    </citation>
    <scope>NUCLEOTIDE SEQUENCE</scope>
    <source>
        <tissue evidence="1">Shoot tissue taken approximately 20 cm above the soil surface</tissue>
    </source>
</reference>
<accession>A0A0A9G9C2</accession>